<dbReference type="Proteomes" id="UP000018198">
    <property type="component" value="Unassembled WGS sequence"/>
</dbReference>
<dbReference type="PANTHER" id="PTHR43179">
    <property type="entry name" value="RHAMNOSYLTRANSFERASE WBBL"/>
    <property type="match status" value="1"/>
</dbReference>
<dbReference type="AlphaFoldDB" id="T2JA23"/>
<gene>
    <name evidence="1" type="ORF">CWATWH0401_1871</name>
</gene>
<sequence length="332" mass="37819">MDLAVVIINYRTPKLVIDSLQSLQPQIDSSRHKVMLVDNDSGDDSLPILEQAIKEYQWESWVTLIPSPVNGGFSAGNNVGIKAITAKAYLLLNSDTILRPGAIASLETALEKHPEAGLISPRLEWPDETPQISCFRYHSPISQFIDGAATGPITKLLDAYNVPIPVQNTPFRPQWTSFACVLIRQEVIEQIGLMDEGYFMYFDDVDYCHSAKNAGWNILHWPYARVVHLRRGSGSVKSDVKARKRPRSYLYASRSRYFAKFYGIFGLWLANICWLLGRSIAWIRELINNKQPHTCEYQEQDIWMNWKEPLQLPILPPSSYEKNSLILLLLVP</sequence>
<dbReference type="InterPro" id="IPR029044">
    <property type="entry name" value="Nucleotide-diphossugar_trans"/>
</dbReference>
<dbReference type="Gene3D" id="3.90.550.10">
    <property type="entry name" value="Spore Coat Polysaccharide Biosynthesis Protein SpsA, Chain A"/>
    <property type="match status" value="1"/>
</dbReference>
<name>T2JA23_CROWT</name>
<protein>
    <submittedName>
        <fullName evidence="1">Uncharacterized protein</fullName>
    </submittedName>
</protein>
<dbReference type="PANTHER" id="PTHR43179:SF7">
    <property type="entry name" value="RHAMNOSYLTRANSFERASE WBBL"/>
    <property type="match status" value="1"/>
</dbReference>
<reference evidence="1 2" key="2">
    <citation type="submission" date="2013-09" db="EMBL/GenBank/DDBJ databases">
        <title>Whole genome comparison of six Crocosphaera watsonii strains with differing phenotypes.</title>
        <authorList>
            <person name="Bench S.R."/>
            <person name="Heller P."/>
            <person name="Frank I."/>
            <person name="Arciniega M."/>
            <person name="Shilova I.N."/>
            <person name="Zehr J.P."/>
        </authorList>
    </citation>
    <scope>NUCLEOTIDE SEQUENCE [LARGE SCALE GENOMIC DNA]</scope>
    <source>
        <strain evidence="1 2">WH 0401</strain>
    </source>
</reference>
<dbReference type="SUPFAM" id="SSF53448">
    <property type="entry name" value="Nucleotide-diphospho-sugar transferases"/>
    <property type="match status" value="1"/>
</dbReference>
<comment type="caution">
    <text evidence="1">The sequence shown here is derived from an EMBL/GenBank/DDBJ whole genome shotgun (WGS) entry which is preliminary data.</text>
</comment>
<evidence type="ECO:0000313" key="2">
    <source>
        <dbReference type="Proteomes" id="UP000018198"/>
    </source>
</evidence>
<evidence type="ECO:0000313" key="1">
    <source>
        <dbReference type="EMBL" id="CCQ62718.1"/>
    </source>
</evidence>
<dbReference type="CDD" id="cd04186">
    <property type="entry name" value="GT_2_like_c"/>
    <property type="match status" value="1"/>
</dbReference>
<reference evidence="1 2" key="1">
    <citation type="submission" date="2013-01" db="EMBL/GenBank/DDBJ databases">
        <authorList>
            <person name="Bench S."/>
        </authorList>
    </citation>
    <scope>NUCLEOTIDE SEQUENCE [LARGE SCALE GENOMIC DNA]</scope>
    <source>
        <strain evidence="1 2">WH 0401</strain>
    </source>
</reference>
<proteinExistence type="predicted"/>
<dbReference type="RefSeq" id="WP_021836090.1">
    <property type="nucleotide sequence ID" value="NZ_CAQM01000568.1"/>
</dbReference>
<accession>T2JA23</accession>
<organism evidence="1 2">
    <name type="scientific">Crocosphaera watsonii WH 0401</name>
    <dbReference type="NCBI Taxonomy" id="555881"/>
    <lineage>
        <taxon>Bacteria</taxon>
        <taxon>Bacillati</taxon>
        <taxon>Cyanobacteriota</taxon>
        <taxon>Cyanophyceae</taxon>
        <taxon>Oscillatoriophycideae</taxon>
        <taxon>Chroococcales</taxon>
        <taxon>Aphanothecaceae</taxon>
        <taxon>Crocosphaera</taxon>
    </lineage>
</organism>
<dbReference type="Pfam" id="PF13641">
    <property type="entry name" value="Glyco_tranf_2_3"/>
    <property type="match status" value="1"/>
</dbReference>
<dbReference type="EMBL" id="CAQM01000568">
    <property type="protein sequence ID" value="CCQ62718.1"/>
    <property type="molecule type" value="Genomic_DNA"/>
</dbReference>